<evidence type="ECO:0000313" key="3">
    <source>
        <dbReference type="Proteomes" id="UP001059041"/>
    </source>
</evidence>
<dbReference type="SUPFAM" id="SSF49562">
    <property type="entry name" value="C2 domain (Calcium/lipid-binding domain, CaLB)"/>
    <property type="match status" value="1"/>
</dbReference>
<dbReference type="Pfam" id="PF00168">
    <property type="entry name" value="C2"/>
    <property type="match status" value="1"/>
</dbReference>
<dbReference type="Proteomes" id="UP001059041">
    <property type="component" value="Unassembled WGS sequence"/>
</dbReference>
<protein>
    <submittedName>
        <fullName evidence="2">General transcription factor II-I repeat domain-containing protein 2-like</fullName>
    </submittedName>
</protein>
<dbReference type="InterPro" id="IPR012337">
    <property type="entry name" value="RNaseH-like_sf"/>
</dbReference>
<gene>
    <name evidence="2" type="ORF">IRJ41_004533</name>
</gene>
<evidence type="ECO:0000259" key="1">
    <source>
        <dbReference type="PROSITE" id="PS50004"/>
    </source>
</evidence>
<organism evidence="2 3">
    <name type="scientific">Triplophysa rosa</name>
    <name type="common">Cave loach</name>
    <dbReference type="NCBI Taxonomy" id="992332"/>
    <lineage>
        <taxon>Eukaryota</taxon>
        <taxon>Metazoa</taxon>
        <taxon>Chordata</taxon>
        <taxon>Craniata</taxon>
        <taxon>Vertebrata</taxon>
        <taxon>Euteleostomi</taxon>
        <taxon>Actinopterygii</taxon>
        <taxon>Neopterygii</taxon>
        <taxon>Teleostei</taxon>
        <taxon>Ostariophysi</taxon>
        <taxon>Cypriniformes</taxon>
        <taxon>Nemacheilidae</taxon>
        <taxon>Triplophysa</taxon>
    </lineage>
</organism>
<feature type="domain" description="C2" evidence="1">
    <location>
        <begin position="539"/>
        <end position="666"/>
    </location>
</feature>
<dbReference type="InterPro" id="IPR035892">
    <property type="entry name" value="C2_domain_sf"/>
</dbReference>
<dbReference type="PANTHER" id="PTHR45913">
    <property type="entry name" value="EPM2A-INTERACTING PROTEIN 1"/>
    <property type="match status" value="1"/>
</dbReference>
<keyword evidence="3" id="KW-1185">Reference proteome</keyword>
<accession>A0A9W7W7Y9</accession>
<dbReference type="Gene3D" id="2.60.40.150">
    <property type="entry name" value="C2 domain"/>
    <property type="match status" value="1"/>
</dbReference>
<reference evidence="2" key="1">
    <citation type="submission" date="2021-02" db="EMBL/GenBank/DDBJ databases">
        <title>Comparative genomics reveals that relaxation of natural selection precedes convergent phenotypic evolution of cavefish.</title>
        <authorList>
            <person name="Peng Z."/>
        </authorList>
    </citation>
    <scope>NUCLEOTIDE SEQUENCE</scope>
    <source>
        <tissue evidence="2">Muscle</tissue>
    </source>
</reference>
<dbReference type="FunFam" id="2.60.40.150:FF:000014">
    <property type="entry name" value="protein unc-13 homolog B"/>
    <property type="match status" value="1"/>
</dbReference>
<name>A0A9W7W7Y9_TRIRA</name>
<dbReference type="AlphaFoldDB" id="A0A9W7W7Y9"/>
<dbReference type="CDD" id="cd08395">
    <property type="entry name" value="C2C_Munc13"/>
    <property type="match status" value="1"/>
</dbReference>
<dbReference type="SUPFAM" id="SSF53098">
    <property type="entry name" value="Ribonuclease H-like"/>
    <property type="match status" value="1"/>
</dbReference>
<dbReference type="PANTHER" id="PTHR45913:SF10">
    <property type="entry name" value="DUF4371 DOMAIN-CONTAINING PROTEIN"/>
    <property type="match status" value="1"/>
</dbReference>
<dbReference type="SMART" id="SM00239">
    <property type="entry name" value="C2"/>
    <property type="match status" value="1"/>
</dbReference>
<comment type="caution">
    <text evidence="2">The sequence shown here is derived from an EMBL/GenBank/DDBJ whole genome shotgun (WGS) entry which is preliminary data.</text>
</comment>
<dbReference type="InterPro" id="IPR000008">
    <property type="entry name" value="C2_dom"/>
</dbReference>
<proteinExistence type="predicted"/>
<dbReference type="EMBL" id="JAFHDT010000094">
    <property type="protein sequence ID" value="KAI7790517.1"/>
    <property type="molecule type" value="Genomic_DNA"/>
</dbReference>
<dbReference type="PROSITE" id="PS50004">
    <property type="entry name" value="C2"/>
    <property type="match status" value="1"/>
</dbReference>
<sequence>MAPYTVKRHFETKHEKSFKDQADKAESIRRAVSSYEKQTGSLRVFTRLKNNASEASYRLAHCIAKHGKPFTDGEYIKDAFLSSAEVLFDGLPNKETIISRIKDIPMSARTVQRRIEEMAESVNEQQTAGLKDAMVFSVALDESVDINDIPRLAIMAKYCDSNVREELCCLKSMTDTTKGEDIAKAFFEHFEERGVDIGRIFAITTDGAPAMVGKQKGAVKLIEEKVGHPIMKLHCIIHQENLCAKMSNSDLNSVMATVVKIVNFIVKRSSLTHRQFQSLLEEMDCTYKDIPLHSAVRWLSCGKVLERFVGCFDSIKAFLAEKDQVYTELEDETWVLKVMFLTDITGHLNELNLRLQGAEHTILNMFETWAAFIDKLAVFSRDIATSTFRYFKHVRELSAQCSVNTSEISKYMSELELEFTTRFGDFRKYGPMFPFLIKPASFDGHEFDASLIEWMDTQDMEMQLIELKSSALWVTKFAELRKELETTAVNNQGSCIFTCWASLPEKFCCLKRVALGLLTVFGSTYLCEQIFSHMNNVLCPSRNRLTVDHSEACVKLKPTLGHAVVAANDLRWQTQGIFRPFVEVYIIGPHLSDKKRKFATKSKNNSWSPKFNESFQFVLGSELGPEGYELQVCVKDYCFAREDRTVGMAVLQLKDLASRSSAACWLPLGKRVHMDETGLTVLRILSQRNNDEVAKEFGKLKSDQRSAEEGRGS</sequence>
<evidence type="ECO:0000313" key="2">
    <source>
        <dbReference type="EMBL" id="KAI7790517.1"/>
    </source>
</evidence>